<dbReference type="EMBL" id="BKCJ010009438">
    <property type="protein sequence ID" value="GEU86964.1"/>
    <property type="molecule type" value="Genomic_DNA"/>
</dbReference>
<evidence type="ECO:0000259" key="3">
    <source>
        <dbReference type="Pfam" id="PF07727"/>
    </source>
</evidence>
<dbReference type="Gene3D" id="3.30.420.10">
    <property type="entry name" value="Ribonuclease H-like superfamily/Ribonuclease H"/>
    <property type="match status" value="1"/>
</dbReference>
<dbReference type="GO" id="GO:0003676">
    <property type="term" value="F:nucleic acid binding"/>
    <property type="evidence" value="ECO:0007669"/>
    <property type="project" value="InterPro"/>
</dbReference>
<gene>
    <name evidence="5" type="ORF">Tci_058942</name>
</gene>
<feature type="region of interest" description="Disordered" evidence="2">
    <location>
        <begin position="294"/>
        <end position="341"/>
    </location>
</feature>
<dbReference type="Pfam" id="PF25597">
    <property type="entry name" value="SH3_retrovirus"/>
    <property type="match status" value="1"/>
</dbReference>
<dbReference type="InterPro" id="IPR013103">
    <property type="entry name" value="RVT_2"/>
</dbReference>
<evidence type="ECO:0000259" key="4">
    <source>
        <dbReference type="Pfam" id="PF25597"/>
    </source>
</evidence>
<dbReference type="PANTHER" id="PTHR11439">
    <property type="entry name" value="GAG-POL-RELATED RETROTRANSPOSON"/>
    <property type="match status" value="1"/>
</dbReference>
<feature type="region of interest" description="Disordered" evidence="2">
    <location>
        <begin position="126"/>
        <end position="149"/>
    </location>
</feature>
<comment type="caution">
    <text evidence="5">The sequence shown here is derived from an EMBL/GenBank/DDBJ whole genome shotgun (WGS) entry which is preliminary data.</text>
</comment>
<dbReference type="InterPro" id="IPR012337">
    <property type="entry name" value="RNaseH-like_sf"/>
</dbReference>
<feature type="coiled-coil region" evidence="1">
    <location>
        <begin position="242"/>
        <end position="269"/>
    </location>
</feature>
<feature type="region of interest" description="Disordered" evidence="2">
    <location>
        <begin position="643"/>
        <end position="664"/>
    </location>
</feature>
<protein>
    <submittedName>
        <fullName evidence="5">Putative ribonuclease H-like domain-containing protein</fullName>
    </submittedName>
</protein>
<dbReference type="InterPro" id="IPR036397">
    <property type="entry name" value="RNaseH_sf"/>
</dbReference>
<dbReference type="PANTHER" id="PTHR11439:SF495">
    <property type="entry name" value="REVERSE TRANSCRIPTASE, RNA-DEPENDENT DNA POLYMERASE-RELATED"/>
    <property type="match status" value="1"/>
</dbReference>
<reference evidence="5" key="1">
    <citation type="journal article" date="2019" name="Sci. Rep.">
        <title>Draft genome of Tanacetum cinerariifolium, the natural source of mosquito coil.</title>
        <authorList>
            <person name="Yamashiro T."/>
            <person name="Shiraishi A."/>
            <person name="Satake H."/>
            <person name="Nakayama K."/>
        </authorList>
    </citation>
    <scope>NUCLEOTIDE SEQUENCE</scope>
</reference>
<feature type="region of interest" description="Disordered" evidence="2">
    <location>
        <begin position="453"/>
        <end position="496"/>
    </location>
</feature>
<sequence>MDTIVWRNRSDLDTMSLDDLYNNLKVYEAEVQKKSEPNSQNMAFISSAKHSSENEDGNTVCVPTASTNVPTASASIATISQDTACAYIASQSSGSQIKFEDINQIDEDDMEEMDIKWNMTLLSMRADKAPRSQDRGRRDNYRQGSKAKEQAPKALMAIDGLGWDWSYMENDEEDHALVADEVAPTEFSLIASTSAESNVFDNSLCSKDCKKNNDCLNKSRLVEYKEIEVKYIEKIRTLEFYNESNKECIETLKKKLETLKQEKEGVDGKLAGLLTALKDLDNLIESHRLDKNKEGLGYTAVPPPPAQSESKTNKKETPKKQPVKYAEQYKKPNKKPNVRGNQMNWNNLKSHQLGPDFVMKKKACFNCGDFNHLAYDWRKRVKKNFTPRPVAHKPYRPSQRLVRTNMNDARPNRTFFNKKAHSYANRIVHRTLAVRSPYRAPWVPTVNRNYPPVNRKFSTGSRNFPTANRKFPTASRKFPTGSTKGPTADMGRKEKADETSGILKKFIMEIENLKDLKVKIIRCDNGGEFRNKEMNDFCSQKGIKREFSNARTPQQNGDEGYFIGYSMSIKAFRVFNKRTRRVEENLHAEFLENKAIEKGSGPNWLFDIDSLTKSMNYVPLDVGTISTNLSGTKDAARQDHCSTKVLKGSGNPNPTASTSNLPADQMETLTVETLIPTVSSPVPTAYSTDSQEPSSDARLISKRVANREETPSLDNILSLLNRFEDILGVTSNLDESNGVEADISNMATTITASPTPTLRIHKDHPKIHIIGPVDTPIQTRNKSKQEEGIDYDEVFARVARIEAIRLFLAYASFMGFTVYQMDVKSAFLYGTIDEEVFTVYQMDVKSAFLYGTIDEEVYVMQPPGFQDLEFPARVHKVEKAMHQVSPKECHLHAVERIFRYLKGHPKLGLWYTKESPFNLVAYSDSDYGGATQDRKLTTRGCQFLGRRLILWQCKKQTIVATSTTEAKYIAVASGCGQVLWIQNQLLDYGSSMPCAALSKEISSSILLLIKTTEEGTKILAIVDGKLKTVSESSIRRNLKLNDEAGISSLPDAELFENLTLMGYNISPNKKFTFQKGQFSHQWKYLIHTIMQCLSPKSTGFNEFSSNIATALVCLATNRVFNFSKMIFDGIVRNVNNKVSKFLMYPRFLSICLRMGQFRQYTRRARIAQSSALLLVADELASPIRDDSKGEACLTDSGLKADQDRATILKTSTLPSDSTPMVTSLAADEGSMQQKLDELMALCTSLQRQQSEMISMFAAQELEINRLKARIKLLEDKDKGVAEQSRDDAPFKGRMLNEGEEAVERVSDDTEEIATVLTSMDAASILTSGGVQVVPIAAKVATATVSIPIGSGVVSTASLTIPTASPIFTTATESTSYTRRKGKETMVESETPKKKKVQEQINVQLARELEEEMDRDAQKMNKQIARDADIARIHAEEELQMLIDGLDRNNETVAKYLQEYYQFAAELPIKRRIELIKEAERFKRKGVSLEQDSSKKLKTSEEVLEEKLKEMMKLTPVEETLNIRPTANDKEMELWVELKRLYELDVEDQLWTHTQNLMHAPVEWKLYDTCEIHHVTSKDKEIFMFVEKDYPLRKGLAIVMISYKLQVENYSQMANDLIMKIYKIANCPRQQDD</sequence>
<feature type="compositionally biased region" description="Basic and acidic residues" evidence="2">
    <location>
        <begin position="1382"/>
        <end position="1391"/>
    </location>
</feature>
<feature type="domain" description="Retroviral polymerase SH3-like" evidence="4">
    <location>
        <begin position="557"/>
        <end position="597"/>
    </location>
</feature>
<feature type="compositionally biased region" description="Polar residues" evidence="2">
    <location>
        <begin position="456"/>
        <end position="466"/>
    </location>
</feature>
<dbReference type="SUPFAM" id="SSF53098">
    <property type="entry name" value="Ribonuclease H-like"/>
    <property type="match status" value="1"/>
</dbReference>
<dbReference type="Pfam" id="PF07727">
    <property type="entry name" value="RVT_2"/>
    <property type="match status" value="1"/>
</dbReference>
<dbReference type="CDD" id="cd09272">
    <property type="entry name" value="RNase_HI_RT_Ty1"/>
    <property type="match status" value="1"/>
</dbReference>
<feature type="domain" description="Reverse transcriptase Ty1/copia-type" evidence="3">
    <location>
        <begin position="784"/>
        <end position="838"/>
    </location>
</feature>
<feature type="coiled-coil region" evidence="1">
    <location>
        <begin position="1256"/>
        <end position="1283"/>
    </location>
</feature>
<evidence type="ECO:0000256" key="2">
    <source>
        <dbReference type="SAM" id="MobiDB-lite"/>
    </source>
</evidence>
<accession>A0A6L2NQY8</accession>
<proteinExistence type="predicted"/>
<feature type="compositionally biased region" description="Polar residues" evidence="2">
    <location>
        <begin position="650"/>
        <end position="664"/>
    </location>
</feature>
<keyword evidence="1" id="KW-0175">Coiled coil</keyword>
<evidence type="ECO:0000313" key="5">
    <source>
        <dbReference type="EMBL" id="GEU86964.1"/>
    </source>
</evidence>
<evidence type="ECO:0000256" key="1">
    <source>
        <dbReference type="SAM" id="Coils"/>
    </source>
</evidence>
<organism evidence="5">
    <name type="scientific">Tanacetum cinerariifolium</name>
    <name type="common">Dalmatian daisy</name>
    <name type="synonym">Chrysanthemum cinerariifolium</name>
    <dbReference type="NCBI Taxonomy" id="118510"/>
    <lineage>
        <taxon>Eukaryota</taxon>
        <taxon>Viridiplantae</taxon>
        <taxon>Streptophyta</taxon>
        <taxon>Embryophyta</taxon>
        <taxon>Tracheophyta</taxon>
        <taxon>Spermatophyta</taxon>
        <taxon>Magnoliopsida</taxon>
        <taxon>eudicotyledons</taxon>
        <taxon>Gunneridae</taxon>
        <taxon>Pentapetalae</taxon>
        <taxon>asterids</taxon>
        <taxon>campanulids</taxon>
        <taxon>Asterales</taxon>
        <taxon>Asteraceae</taxon>
        <taxon>Asteroideae</taxon>
        <taxon>Anthemideae</taxon>
        <taxon>Anthemidinae</taxon>
        <taxon>Tanacetum</taxon>
    </lineage>
</organism>
<dbReference type="InterPro" id="IPR057670">
    <property type="entry name" value="SH3_retrovirus"/>
</dbReference>
<name>A0A6L2NQY8_TANCI</name>
<feature type="region of interest" description="Disordered" evidence="2">
    <location>
        <begin position="1374"/>
        <end position="1394"/>
    </location>
</feature>